<reference evidence="2" key="1">
    <citation type="submission" date="2023-08" db="EMBL/GenBank/DDBJ databases">
        <authorList>
            <person name="Chen Y."/>
            <person name="Shah S."/>
            <person name="Dougan E. K."/>
            <person name="Thang M."/>
            <person name="Chan C."/>
        </authorList>
    </citation>
    <scope>NUCLEOTIDE SEQUENCE</scope>
</reference>
<evidence type="ECO:0000313" key="3">
    <source>
        <dbReference type="Proteomes" id="UP001178507"/>
    </source>
</evidence>
<evidence type="ECO:0000313" key="2">
    <source>
        <dbReference type="EMBL" id="CAJ1386178.1"/>
    </source>
</evidence>
<feature type="compositionally biased region" description="Basic residues" evidence="1">
    <location>
        <begin position="24"/>
        <end position="34"/>
    </location>
</feature>
<feature type="region of interest" description="Disordered" evidence="1">
    <location>
        <begin position="1"/>
        <end position="141"/>
    </location>
</feature>
<protein>
    <submittedName>
        <fullName evidence="2">Uncharacterized protein</fullName>
    </submittedName>
</protein>
<organism evidence="2 3">
    <name type="scientific">Effrenium voratum</name>
    <dbReference type="NCBI Taxonomy" id="2562239"/>
    <lineage>
        <taxon>Eukaryota</taxon>
        <taxon>Sar</taxon>
        <taxon>Alveolata</taxon>
        <taxon>Dinophyceae</taxon>
        <taxon>Suessiales</taxon>
        <taxon>Symbiodiniaceae</taxon>
        <taxon>Effrenium</taxon>
    </lineage>
</organism>
<proteinExistence type="predicted"/>
<name>A0AA36N1E1_9DINO</name>
<dbReference type="AlphaFoldDB" id="A0AA36N1E1"/>
<keyword evidence="3" id="KW-1185">Reference proteome</keyword>
<evidence type="ECO:0000256" key="1">
    <source>
        <dbReference type="SAM" id="MobiDB-lite"/>
    </source>
</evidence>
<feature type="compositionally biased region" description="Low complexity" evidence="1">
    <location>
        <begin position="131"/>
        <end position="141"/>
    </location>
</feature>
<feature type="compositionally biased region" description="Pro residues" evidence="1">
    <location>
        <begin position="54"/>
        <end position="85"/>
    </location>
</feature>
<sequence>MESGALTLVPASSRRRRHEDGERRRRRSRSRRRASPPSDWRGPVGGPEWRPPEWQYPPPGHWPPQRPMYPRPMPGYSPWHVPPPREPMDWRNPAPGSWTPPTAPPNHWGGNTGGPPAHWGGPAGPAPGPGAPLVAGAAKGPFEPTPVEKPIENGAPEEPVLEVPTASERLRKVRLVPSALSEAMKEKLHTLGVLPKGKAMDQGPEPEKPLDAGASGLCSFLGLSALQLPKSKLPVSARRFCKLPVCTLGLAQAGLWERFRQRCGTPLPPEPTPPASQLRASKGGGHVVVPAVAKEG</sequence>
<accession>A0AA36N1E1</accession>
<comment type="caution">
    <text evidence="2">The sequence shown here is derived from an EMBL/GenBank/DDBJ whole genome shotgun (WGS) entry which is preliminary data.</text>
</comment>
<dbReference type="Proteomes" id="UP001178507">
    <property type="component" value="Unassembled WGS sequence"/>
</dbReference>
<gene>
    <name evidence="2" type="ORF">EVOR1521_LOCUS12614</name>
</gene>
<feature type="region of interest" description="Disordered" evidence="1">
    <location>
        <begin position="266"/>
        <end position="296"/>
    </location>
</feature>
<dbReference type="EMBL" id="CAUJNA010001336">
    <property type="protein sequence ID" value="CAJ1386178.1"/>
    <property type="molecule type" value="Genomic_DNA"/>
</dbReference>